<organism evidence="2 3">
    <name type="scientific">Streptomonospora nanhaiensis</name>
    <dbReference type="NCBI Taxonomy" id="1323731"/>
    <lineage>
        <taxon>Bacteria</taxon>
        <taxon>Bacillati</taxon>
        <taxon>Actinomycetota</taxon>
        <taxon>Actinomycetes</taxon>
        <taxon>Streptosporangiales</taxon>
        <taxon>Nocardiopsidaceae</taxon>
        <taxon>Streptomonospora</taxon>
    </lineage>
</organism>
<feature type="domain" description="AB hydrolase-1" evidence="1">
    <location>
        <begin position="23"/>
        <end position="249"/>
    </location>
</feature>
<dbReference type="RefSeq" id="WP_179768158.1">
    <property type="nucleotide sequence ID" value="NZ_JACCFO010000001.1"/>
</dbReference>
<sequence>MHTVISRDGTPIAYDKTGTGPALVLVSGALMARADFAPYTALLSEHFTVYAHDRRGRGDSGDTAPYDVAREVEDIDAVIEAAGGSAMLLGLSSGAVLALEAAARGSAVTRVALYEPPFIVDDSRAPLPADYVEHLDRLVDQGARGEAVALFLTAAVGLPEEMVAGMRQAPMWPAMEALAHTIAYDGRVMGEAMSGNRLPLHRWESVRIPVFVGIGGASEAFMQDGGKALTALGPHVVTHTFPGQDHGIAPEALAPVVTEFFTAEQPATTA</sequence>
<proteinExistence type="predicted"/>
<dbReference type="Pfam" id="PF12697">
    <property type="entry name" value="Abhydrolase_6"/>
    <property type="match status" value="1"/>
</dbReference>
<dbReference type="Gene3D" id="3.40.50.1820">
    <property type="entry name" value="alpha/beta hydrolase"/>
    <property type="match status" value="1"/>
</dbReference>
<evidence type="ECO:0000313" key="2">
    <source>
        <dbReference type="EMBL" id="NYI96864.1"/>
    </source>
</evidence>
<protein>
    <submittedName>
        <fullName evidence="2">Pimeloyl-ACP methyl ester carboxylesterase</fullName>
    </submittedName>
</protein>
<dbReference type="InterPro" id="IPR029058">
    <property type="entry name" value="AB_hydrolase_fold"/>
</dbReference>
<dbReference type="SUPFAM" id="SSF53474">
    <property type="entry name" value="alpha/beta-Hydrolases"/>
    <property type="match status" value="1"/>
</dbReference>
<dbReference type="PANTHER" id="PTHR43798">
    <property type="entry name" value="MONOACYLGLYCEROL LIPASE"/>
    <property type="match status" value="1"/>
</dbReference>
<keyword evidence="3" id="KW-1185">Reference proteome</keyword>
<evidence type="ECO:0000259" key="1">
    <source>
        <dbReference type="Pfam" id="PF12697"/>
    </source>
</evidence>
<dbReference type="PANTHER" id="PTHR43798:SF33">
    <property type="entry name" value="HYDROLASE, PUTATIVE (AFU_ORTHOLOGUE AFUA_2G14860)-RELATED"/>
    <property type="match status" value="1"/>
</dbReference>
<dbReference type="InterPro" id="IPR000073">
    <property type="entry name" value="AB_hydrolase_1"/>
</dbReference>
<dbReference type="InterPro" id="IPR050266">
    <property type="entry name" value="AB_hydrolase_sf"/>
</dbReference>
<gene>
    <name evidence="2" type="ORF">HNR12_003141</name>
</gene>
<dbReference type="AlphaFoldDB" id="A0A853BQ05"/>
<dbReference type="GO" id="GO:0003824">
    <property type="term" value="F:catalytic activity"/>
    <property type="evidence" value="ECO:0007669"/>
    <property type="project" value="UniProtKB-ARBA"/>
</dbReference>
<accession>A0A853BQ05</accession>
<dbReference type="EMBL" id="JACCFO010000001">
    <property type="protein sequence ID" value="NYI96864.1"/>
    <property type="molecule type" value="Genomic_DNA"/>
</dbReference>
<comment type="caution">
    <text evidence="2">The sequence shown here is derived from an EMBL/GenBank/DDBJ whole genome shotgun (WGS) entry which is preliminary data.</text>
</comment>
<name>A0A853BQ05_9ACTN</name>
<evidence type="ECO:0000313" key="3">
    <source>
        <dbReference type="Proteomes" id="UP000575985"/>
    </source>
</evidence>
<reference evidence="2 3" key="1">
    <citation type="submission" date="2020-07" db="EMBL/GenBank/DDBJ databases">
        <title>Sequencing the genomes of 1000 actinobacteria strains.</title>
        <authorList>
            <person name="Klenk H.-P."/>
        </authorList>
    </citation>
    <scope>NUCLEOTIDE SEQUENCE [LARGE SCALE GENOMIC DNA]</scope>
    <source>
        <strain evidence="2 3">DSM 45927</strain>
    </source>
</reference>
<dbReference type="GO" id="GO:0016020">
    <property type="term" value="C:membrane"/>
    <property type="evidence" value="ECO:0007669"/>
    <property type="project" value="TreeGrafter"/>
</dbReference>
<dbReference type="Proteomes" id="UP000575985">
    <property type="component" value="Unassembled WGS sequence"/>
</dbReference>